<evidence type="ECO:0000313" key="3">
    <source>
        <dbReference type="Proteomes" id="UP000640583"/>
    </source>
</evidence>
<organism evidence="2 3">
    <name type="scientific">Halocynthiibacter styelae</name>
    <dbReference type="NCBI Taxonomy" id="2761955"/>
    <lineage>
        <taxon>Bacteria</taxon>
        <taxon>Pseudomonadati</taxon>
        <taxon>Pseudomonadota</taxon>
        <taxon>Alphaproteobacteria</taxon>
        <taxon>Rhodobacterales</taxon>
        <taxon>Paracoccaceae</taxon>
        <taxon>Halocynthiibacter</taxon>
    </lineage>
</organism>
<dbReference type="Gene3D" id="3.30.565.10">
    <property type="entry name" value="Histidine kinase-like ATPase, C-terminal domain"/>
    <property type="match status" value="1"/>
</dbReference>
<gene>
    <name evidence="2" type="ORF">H1D41_01185</name>
</gene>
<dbReference type="Pfam" id="PF10090">
    <property type="entry name" value="HPTransfase"/>
    <property type="match status" value="1"/>
</dbReference>
<protein>
    <submittedName>
        <fullName evidence="2">Histidine phosphotransferase</fullName>
    </submittedName>
</protein>
<proteinExistence type="predicted"/>
<accession>A0A8J7LP29</accession>
<dbReference type="AlphaFoldDB" id="A0A8J7LP29"/>
<dbReference type="RefSeq" id="WP_228847189.1">
    <property type="nucleotide sequence ID" value="NZ_JADCKQ010000001.1"/>
</dbReference>
<name>A0A8J7LP29_9RHOB</name>
<dbReference type="Proteomes" id="UP000640583">
    <property type="component" value="Unassembled WGS sequence"/>
</dbReference>
<dbReference type="InterPro" id="IPR036890">
    <property type="entry name" value="HATPase_C_sf"/>
</dbReference>
<evidence type="ECO:0000313" key="2">
    <source>
        <dbReference type="EMBL" id="MBI1492242.1"/>
    </source>
</evidence>
<dbReference type="EMBL" id="JADCKQ010000001">
    <property type="protein sequence ID" value="MBI1492242.1"/>
    <property type="molecule type" value="Genomic_DNA"/>
</dbReference>
<dbReference type="InterPro" id="IPR018762">
    <property type="entry name" value="ChpT_C"/>
</dbReference>
<keyword evidence="3" id="KW-1185">Reference proteome</keyword>
<feature type="domain" description="Histidine phosphotransferase ChpT C-terminal" evidence="1">
    <location>
        <begin position="82"/>
        <end position="196"/>
    </location>
</feature>
<dbReference type="Gene3D" id="1.10.287.130">
    <property type="match status" value="1"/>
</dbReference>
<evidence type="ECO:0000259" key="1">
    <source>
        <dbReference type="Pfam" id="PF10090"/>
    </source>
</evidence>
<sequence>MPQKEDMLAALIGSRICHDLISPIGAISNGVELLEMSAGQNHGFDSELSLVSESVTSANARIRFFRVAFGAAQRGQGISHSEVVSILQGYATNARVKFDWQIRADPDRTDAKLAFLLLQCMETAMPFGGTITVSEDEAGWRIAGRAEKMKINPILWEVLSNPAAEMDLKPSEVQFALAPLAATQAGRTLTLEVSEAVGIVIRF</sequence>
<comment type="caution">
    <text evidence="2">The sequence shown here is derived from an EMBL/GenBank/DDBJ whole genome shotgun (WGS) entry which is preliminary data.</text>
</comment>
<reference evidence="2" key="1">
    <citation type="submission" date="2020-10" db="EMBL/GenBank/DDBJ databases">
        <title>Paenihalocynthiibacter styelae gen. nov., sp. nov., isolated from stalked sea squirt Styela clava.</title>
        <authorList>
            <person name="Kim Y.-O."/>
            <person name="Yoon J.-H."/>
        </authorList>
    </citation>
    <scope>NUCLEOTIDE SEQUENCE</scope>
    <source>
        <strain evidence="2">MYP1-1</strain>
    </source>
</reference>